<dbReference type="Pfam" id="PF02953">
    <property type="entry name" value="zf-Tim10_DDP"/>
    <property type="match status" value="1"/>
</dbReference>
<evidence type="ECO:0000256" key="3">
    <source>
        <dbReference type="ARBA" id="ARBA00022792"/>
    </source>
</evidence>
<dbReference type="AlphaFoldDB" id="A0AA40C2X3"/>
<comment type="similarity">
    <text evidence="2 8">Belongs to the small Tim family.</text>
</comment>
<evidence type="ECO:0000256" key="2">
    <source>
        <dbReference type="ARBA" id="ARBA00006720"/>
    </source>
</evidence>
<feature type="domain" description="Tim10-like" evidence="9">
    <location>
        <begin position="26"/>
        <end position="89"/>
    </location>
</feature>
<dbReference type="SUPFAM" id="SSF144122">
    <property type="entry name" value="Tim10-like"/>
    <property type="match status" value="1"/>
</dbReference>
<sequence length="93" mass="10513">MDSTPSFTDADLARLSDSDKQELKDFIDKESKRTKFQAQSHNLTDICWKKCFATSTIKSGALEKSEETCLANCVGRFLDLNVATLKHVQSMRH</sequence>
<dbReference type="Gene3D" id="1.10.287.810">
    <property type="entry name" value="Mitochondrial import inner membrane translocase subunit tim13 like domains"/>
    <property type="match status" value="1"/>
</dbReference>
<keyword evidence="7 8" id="KW-0143">Chaperone</keyword>
<comment type="caution">
    <text evidence="10">The sequence shown here is derived from an EMBL/GenBank/DDBJ whole genome shotgun (WGS) entry which is preliminary data.</text>
</comment>
<dbReference type="GO" id="GO:0005743">
    <property type="term" value="C:mitochondrial inner membrane"/>
    <property type="evidence" value="ECO:0007669"/>
    <property type="project" value="UniProtKB-SubCell"/>
</dbReference>
<evidence type="ECO:0000256" key="6">
    <source>
        <dbReference type="ARBA" id="ARBA00023157"/>
    </source>
</evidence>
<dbReference type="GO" id="GO:0015031">
    <property type="term" value="P:protein transport"/>
    <property type="evidence" value="ECO:0007669"/>
    <property type="project" value="UniProtKB-KW"/>
</dbReference>
<evidence type="ECO:0000313" key="11">
    <source>
        <dbReference type="Proteomes" id="UP001175000"/>
    </source>
</evidence>
<comment type="domain">
    <text evidence="8">The twin CX3C motif contains 4 conserved Cys residues that form 2 disulfide bonds in the mitochondrial intermembrane space.</text>
</comment>
<dbReference type="Proteomes" id="UP001175000">
    <property type="component" value="Unassembled WGS sequence"/>
</dbReference>
<evidence type="ECO:0000313" key="10">
    <source>
        <dbReference type="EMBL" id="KAK0623060.1"/>
    </source>
</evidence>
<proteinExistence type="inferred from homology"/>
<organism evidence="10 11">
    <name type="scientific">Immersiella caudata</name>
    <dbReference type="NCBI Taxonomy" id="314043"/>
    <lineage>
        <taxon>Eukaryota</taxon>
        <taxon>Fungi</taxon>
        <taxon>Dikarya</taxon>
        <taxon>Ascomycota</taxon>
        <taxon>Pezizomycotina</taxon>
        <taxon>Sordariomycetes</taxon>
        <taxon>Sordariomycetidae</taxon>
        <taxon>Sordariales</taxon>
        <taxon>Lasiosphaeriaceae</taxon>
        <taxon>Immersiella</taxon>
    </lineage>
</organism>
<keyword evidence="3 8" id="KW-0472">Membrane</keyword>
<keyword evidence="4 8" id="KW-0653">Protein transport</keyword>
<protein>
    <recommendedName>
        <fullName evidence="8">Mitochondrial import inner membrane translocase subunit</fullName>
    </recommendedName>
</protein>
<gene>
    <name evidence="10" type="ORF">B0T14DRAFT_427772</name>
</gene>
<keyword evidence="8" id="KW-0813">Transport</keyword>
<comment type="function">
    <text evidence="8">Mitochondrial intermembrane chaperone that participates in the import and insertion of some multi-pass transmembrane proteins into the mitochondrial inner membrane. Also required for the transfer of beta-barrel precursors from the TOM complex to the sorting and assembly machinery (SAM complex) of the outer membrane. Acts as a chaperone-like protein that protects the hydrophobic precursors from aggregation and guide them through the mitochondrial intermembrane space.</text>
</comment>
<dbReference type="InterPro" id="IPR035427">
    <property type="entry name" value="Tim10-like_dom_sf"/>
</dbReference>
<evidence type="ECO:0000259" key="9">
    <source>
        <dbReference type="Pfam" id="PF02953"/>
    </source>
</evidence>
<accession>A0AA40C2X3</accession>
<keyword evidence="5 8" id="KW-0811">Translocation</keyword>
<keyword evidence="6 8" id="KW-1015">Disulfide bond</keyword>
<comment type="subunit">
    <text evidence="8">Heterohexamer.</text>
</comment>
<keyword evidence="8" id="KW-0496">Mitochondrion</keyword>
<reference evidence="10" key="1">
    <citation type="submission" date="2023-06" db="EMBL/GenBank/DDBJ databases">
        <title>Genome-scale phylogeny and comparative genomics of the fungal order Sordariales.</title>
        <authorList>
            <consortium name="Lawrence Berkeley National Laboratory"/>
            <person name="Hensen N."/>
            <person name="Bonometti L."/>
            <person name="Westerberg I."/>
            <person name="Brannstrom I.O."/>
            <person name="Guillou S."/>
            <person name="Cros-Aarteil S."/>
            <person name="Calhoun S."/>
            <person name="Haridas S."/>
            <person name="Kuo A."/>
            <person name="Mondo S."/>
            <person name="Pangilinan J."/>
            <person name="Riley R."/>
            <person name="Labutti K."/>
            <person name="Andreopoulos B."/>
            <person name="Lipzen A."/>
            <person name="Chen C."/>
            <person name="Yanf M."/>
            <person name="Daum C."/>
            <person name="Ng V."/>
            <person name="Clum A."/>
            <person name="Steindorff A."/>
            <person name="Ohm R."/>
            <person name="Martin F."/>
            <person name="Silar P."/>
            <person name="Natvig D."/>
            <person name="Lalanne C."/>
            <person name="Gautier V."/>
            <person name="Ament-Velasquez S.L."/>
            <person name="Kruys A."/>
            <person name="Hutchinson M.I."/>
            <person name="Powell A.J."/>
            <person name="Barry K."/>
            <person name="Miller A.N."/>
            <person name="Grigoriev I.V."/>
            <person name="Debuchy R."/>
            <person name="Gladieux P."/>
            <person name="Thoren M.H."/>
            <person name="Johannesson H."/>
        </authorList>
    </citation>
    <scope>NUCLEOTIDE SEQUENCE</scope>
    <source>
        <strain evidence="10">CBS 606.72</strain>
    </source>
</reference>
<dbReference type="EMBL" id="JAULSU010000003">
    <property type="protein sequence ID" value="KAK0623060.1"/>
    <property type="molecule type" value="Genomic_DNA"/>
</dbReference>
<evidence type="ECO:0000256" key="8">
    <source>
        <dbReference type="RuleBase" id="RU367043"/>
    </source>
</evidence>
<evidence type="ECO:0000256" key="1">
    <source>
        <dbReference type="ARBA" id="ARBA00004137"/>
    </source>
</evidence>
<evidence type="ECO:0000256" key="4">
    <source>
        <dbReference type="ARBA" id="ARBA00022927"/>
    </source>
</evidence>
<keyword evidence="3 8" id="KW-0999">Mitochondrion inner membrane</keyword>
<comment type="subcellular location">
    <subcellularLocation>
        <location evidence="1 8">Mitochondrion inner membrane</location>
        <topology evidence="1 8">Peripheral membrane protein</topology>
        <orientation evidence="1 8">Intermembrane side</orientation>
    </subcellularLocation>
</comment>
<evidence type="ECO:0000256" key="7">
    <source>
        <dbReference type="ARBA" id="ARBA00023186"/>
    </source>
</evidence>
<name>A0AA40C2X3_9PEZI</name>
<dbReference type="InterPro" id="IPR004217">
    <property type="entry name" value="Tim10-like"/>
</dbReference>
<keyword evidence="11" id="KW-1185">Reference proteome</keyword>
<evidence type="ECO:0000256" key="5">
    <source>
        <dbReference type="ARBA" id="ARBA00023010"/>
    </source>
</evidence>